<evidence type="ECO:0000256" key="1">
    <source>
        <dbReference type="ARBA" id="ARBA00023122"/>
    </source>
</evidence>
<reference evidence="5" key="1">
    <citation type="submission" date="2017-01" db="EMBL/GenBank/DDBJ databases">
        <authorList>
            <person name="Varghese N."/>
            <person name="Submissions S."/>
        </authorList>
    </citation>
    <scope>NUCLEOTIDE SEQUENCE [LARGE SCALE GENOMIC DNA]</scope>
    <source>
        <strain evidence="5">DSM 23127</strain>
    </source>
</reference>
<dbReference type="Pfam" id="PF00571">
    <property type="entry name" value="CBS"/>
    <property type="match status" value="2"/>
</dbReference>
<gene>
    <name evidence="4" type="ORF">SAMN05421687_11518</name>
</gene>
<dbReference type="STRING" id="570947.SAMN05421687_11518"/>
<name>A0A1N7KPE8_9BACI</name>
<dbReference type="SUPFAM" id="SSF54631">
    <property type="entry name" value="CBS-domain pair"/>
    <property type="match status" value="1"/>
</dbReference>
<dbReference type="InterPro" id="IPR051257">
    <property type="entry name" value="Diverse_CBS-Domain"/>
</dbReference>
<accession>A0A1N7KPE8</accession>
<dbReference type="PANTHER" id="PTHR43080">
    <property type="entry name" value="CBS DOMAIN-CONTAINING PROTEIN CBSX3, MITOCHONDRIAL"/>
    <property type="match status" value="1"/>
</dbReference>
<dbReference type="InterPro" id="IPR046342">
    <property type="entry name" value="CBS_dom_sf"/>
</dbReference>
<dbReference type="SMART" id="SM00116">
    <property type="entry name" value="CBS"/>
    <property type="match status" value="2"/>
</dbReference>
<organism evidence="4 5">
    <name type="scientific">Salimicrobium flavidum</name>
    <dbReference type="NCBI Taxonomy" id="570947"/>
    <lineage>
        <taxon>Bacteria</taxon>
        <taxon>Bacillati</taxon>
        <taxon>Bacillota</taxon>
        <taxon>Bacilli</taxon>
        <taxon>Bacillales</taxon>
        <taxon>Bacillaceae</taxon>
        <taxon>Salimicrobium</taxon>
    </lineage>
</organism>
<dbReference type="InterPro" id="IPR000644">
    <property type="entry name" value="CBS_dom"/>
</dbReference>
<dbReference type="OrthoDB" id="9802114at2"/>
<evidence type="ECO:0000313" key="4">
    <source>
        <dbReference type="EMBL" id="SIS63437.1"/>
    </source>
</evidence>
<sequence length="140" mass="15241">MTKLKEYMSTNTVSCDSTDNLMTLAKQMREEDVGFIPIVENGQYSGVVTDRDIVVKGLAKGSPEEVKASEIMTEKIITGTSDMEIDEASRLMQDHQIRRLLIVDDNKISGVVSIGDIGLKGSDEVAGNIVTETSKGKSDK</sequence>
<dbReference type="PANTHER" id="PTHR43080:SF2">
    <property type="entry name" value="CBS DOMAIN-CONTAINING PROTEIN"/>
    <property type="match status" value="1"/>
</dbReference>
<keyword evidence="5" id="KW-1185">Reference proteome</keyword>
<dbReference type="AlphaFoldDB" id="A0A1N7KPE8"/>
<protein>
    <submittedName>
        <fullName evidence="4">CBS domain-containing protein</fullName>
    </submittedName>
</protein>
<evidence type="ECO:0000259" key="3">
    <source>
        <dbReference type="PROSITE" id="PS51371"/>
    </source>
</evidence>
<dbReference type="Proteomes" id="UP000187608">
    <property type="component" value="Unassembled WGS sequence"/>
</dbReference>
<evidence type="ECO:0000313" key="5">
    <source>
        <dbReference type="Proteomes" id="UP000187608"/>
    </source>
</evidence>
<proteinExistence type="predicted"/>
<dbReference type="CDD" id="cd04622">
    <property type="entry name" value="CBS_pair_HRP1_like"/>
    <property type="match status" value="1"/>
</dbReference>
<dbReference type="RefSeq" id="WP_076560656.1">
    <property type="nucleotide sequence ID" value="NZ_FTOC01000015.1"/>
</dbReference>
<evidence type="ECO:0000256" key="2">
    <source>
        <dbReference type="PROSITE-ProRule" id="PRU00703"/>
    </source>
</evidence>
<dbReference type="Gene3D" id="3.10.580.10">
    <property type="entry name" value="CBS-domain"/>
    <property type="match status" value="1"/>
</dbReference>
<dbReference type="PROSITE" id="PS51371">
    <property type="entry name" value="CBS"/>
    <property type="match status" value="2"/>
</dbReference>
<feature type="domain" description="CBS" evidence="3">
    <location>
        <begin position="72"/>
        <end position="127"/>
    </location>
</feature>
<keyword evidence="1 2" id="KW-0129">CBS domain</keyword>
<feature type="domain" description="CBS" evidence="3">
    <location>
        <begin position="8"/>
        <end position="64"/>
    </location>
</feature>
<dbReference type="EMBL" id="FTOC01000015">
    <property type="protein sequence ID" value="SIS63437.1"/>
    <property type="molecule type" value="Genomic_DNA"/>
</dbReference>